<evidence type="ECO:0000313" key="1">
    <source>
        <dbReference type="EMBL" id="MBB4022455.1"/>
    </source>
</evidence>
<name>A0A840CAN0_9RHOB</name>
<proteinExistence type="predicted"/>
<comment type="caution">
    <text evidence="1">The sequence shown here is derived from an EMBL/GenBank/DDBJ whole genome shotgun (WGS) entry which is preliminary data.</text>
</comment>
<reference evidence="1" key="1">
    <citation type="submission" date="2020-08" db="EMBL/GenBank/DDBJ databases">
        <title>Genomic Encyclopedia of Type Strains, Phase IV (KMG-IV): sequencing the most valuable type-strain genomes for metagenomic binning, comparative biology and taxonomic classification.</title>
        <authorList>
            <person name="Goeker M."/>
        </authorList>
    </citation>
    <scope>NUCLEOTIDE SEQUENCE [LARGE SCALE GENOMIC DNA]</scope>
    <source>
        <strain evidence="1">DSM 105040</strain>
    </source>
</reference>
<sequence length="243" mass="28297">MDGFSKIQDKVTALRALCAENIGETEIREISVDLPECPYDELYFRKAVSWLYVLFNETGPFLRFAAKLLRTDSQVSERFKSCKFLVECARTVHAHNLSQENASDEKRKRQHDIWIIQNGGDPVDWVKCCKSLMDEAELVLQDILLKIEKICEIDFDKRELWREYASDKRTHWDVHEFDPIIEKAAIDLEIDQLDYSQFRKDGGRQEKWRKYAAMFDSREAAEKAVERAILTELASIFGVAPVP</sequence>
<gene>
    <name evidence="1" type="ORF">GGR17_002274</name>
</gene>
<dbReference type="Proteomes" id="UP000585681">
    <property type="component" value="Unassembled WGS sequence"/>
</dbReference>
<protein>
    <submittedName>
        <fullName evidence="1">Uncharacterized protein</fullName>
    </submittedName>
</protein>
<keyword evidence="2" id="KW-1185">Reference proteome</keyword>
<organism evidence="1 2">
    <name type="scientific">Actibacterium naphthalenivorans</name>
    <dbReference type="NCBI Taxonomy" id="1614693"/>
    <lineage>
        <taxon>Bacteria</taxon>
        <taxon>Pseudomonadati</taxon>
        <taxon>Pseudomonadota</taxon>
        <taxon>Alphaproteobacteria</taxon>
        <taxon>Rhodobacterales</taxon>
        <taxon>Roseobacteraceae</taxon>
        <taxon>Actibacterium</taxon>
    </lineage>
</organism>
<accession>A0A840CAN0</accession>
<dbReference type="EMBL" id="JACIEQ010000003">
    <property type="protein sequence ID" value="MBB4022455.1"/>
    <property type="molecule type" value="Genomic_DNA"/>
</dbReference>
<dbReference type="RefSeq" id="WP_054539673.1">
    <property type="nucleotide sequence ID" value="NZ_JACIEQ010000003.1"/>
</dbReference>
<dbReference type="AlphaFoldDB" id="A0A840CAN0"/>
<evidence type="ECO:0000313" key="2">
    <source>
        <dbReference type="Proteomes" id="UP000585681"/>
    </source>
</evidence>